<evidence type="ECO:0000256" key="1">
    <source>
        <dbReference type="SAM" id="MobiDB-lite"/>
    </source>
</evidence>
<gene>
    <name evidence="3" type="ORF">HPB51_028896</name>
</gene>
<organism evidence="3 4">
    <name type="scientific">Rhipicephalus microplus</name>
    <name type="common">Cattle tick</name>
    <name type="synonym">Boophilus microplus</name>
    <dbReference type="NCBI Taxonomy" id="6941"/>
    <lineage>
        <taxon>Eukaryota</taxon>
        <taxon>Metazoa</taxon>
        <taxon>Ecdysozoa</taxon>
        <taxon>Arthropoda</taxon>
        <taxon>Chelicerata</taxon>
        <taxon>Arachnida</taxon>
        <taxon>Acari</taxon>
        <taxon>Parasitiformes</taxon>
        <taxon>Ixodida</taxon>
        <taxon>Ixodoidea</taxon>
        <taxon>Ixodidae</taxon>
        <taxon>Rhipicephalinae</taxon>
        <taxon>Rhipicephalus</taxon>
        <taxon>Boophilus</taxon>
    </lineage>
</organism>
<reference evidence="3" key="2">
    <citation type="submission" date="2021-09" db="EMBL/GenBank/DDBJ databases">
        <authorList>
            <person name="Jia N."/>
            <person name="Wang J."/>
            <person name="Shi W."/>
            <person name="Du L."/>
            <person name="Sun Y."/>
            <person name="Zhan W."/>
            <person name="Jiang J."/>
            <person name="Wang Q."/>
            <person name="Zhang B."/>
            <person name="Ji P."/>
            <person name="Sakyi L.B."/>
            <person name="Cui X."/>
            <person name="Yuan T."/>
            <person name="Jiang B."/>
            <person name="Yang W."/>
            <person name="Lam T.T.-Y."/>
            <person name="Chang Q."/>
            <person name="Ding S."/>
            <person name="Wang X."/>
            <person name="Zhu J."/>
            <person name="Ruan X."/>
            <person name="Zhao L."/>
            <person name="Wei J."/>
            <person name="Que T."/>
            <person name="Du C."/>
            <person name="Cheng J."/>
            <person name="Dai P."/>
            <person name="Han X."/>
            <person name="Huang E."/>
            <person name="Gao Y."/>
            <person name="Liu J."/>
            <person name="Shao H."/>
            <person name="Ye R."/>
            <person name="Li L."/>
            <person name="Wei W."/>
            <person name="Wang X."/>
            <person name="Wang C."/>
            <person name="Huo Q."/>
            <person name="Li W."/>
            <person name="Guo W."/>
            <person name="Chen H."/>
            <person name="Chen S."/>
            <person name="Zhou L."/>
            <person name="Zhou L."/>
            <person name="Ni X."/>
            <person name="Tian J."/>
            <person name="Zhou Y."/>
            <person name="Sheng Y."/>
            <person name="Liu T."/>
            <person name="Pan Y."/>
            <person name="Xia L."/>
            <person name="Li J."/>
            <person name="Zhao F."/>
            <person name="Cao W."/>
        </authorList>
    </citation>
    <scope>NUCLEOTIDE SEQUENCE</scope>
    <source>
        <strain evidence="3">Rmic-2018</strain>
        <tissue evidence="3">Larvae</tissue>
    </source>
</reference>
<feature type="region of interest" description="Disordered" evidence="1">
    <location>
        <begin position="1"/>
        <end position="23"/>
    </location>
</feature>
<dbReference type="Gene3D" id="3.40.390.10">
    <property type="entry name" value="Collagenase (Catalytic Domain)"/>
    <property type="match status" value="1"/>
</dbReference>
<keyword evidence="2" id="KW-0472">Membrane</keyword>
<dbReference type="SUPFAM" id="SSF55486">
    <property type="entry name" value="Metalloproteases ('zincins'), catalytic domain"/>
    <property type="match status" value="1"/>
</dbReference>
<keyword evidence="4" id="KW-1185">Reference proteome</keyword>
<evidence type="ECO:0000313" key="3">
    <source>
        <dbReference type="EMBL" id="KAH7938585.1"/>
    </source>
</evidence>
<dbReference type="EMBL" id="JABSTU010005961">
    <property type="protein sequence ID" value="KAH7938585.1"/>
    <property type="molecule type" value="Genomic_DNA"/>
</dbReference>
<dbReference type="InterPro" id="IPR000718">
    <property type="entry name" value="Peptidase_M13"/>
</dbReference>
<dbReference type="Proteomes" id="UP000821866">
    <property type="component" value="Unassembled WGS sequence"/>
</dbReference>
<dbReference type="InterPro" id="IPR024079">
    <property type="entry name" value="MetalloPept_cat_dom_sf"/>
</dbReference>
<keyword evidence="2" id="KW-1133">Transmembrane helix</keyword>
<name>A0A9J6CW84_RHIMP</name>
<keyword evidence="2" id="KW-0812">Transmembrane</keyword>
<accession>A0A9J6CW84</accession>
<proteinExistence type="predicted"/>
<dbReference type="PROSITE" id="PS51885">
    <property type="entry name" value="NEPRILYSIN"/>
    <property type="match status" value="1"/>
</dbReference>
<protein>
    <submittedName>
        <fullName evidence="3">Uncharacterized protein</fullName>
    </submittedName>
</protein>
<sequence length="596" mass="67785">MHVAQKQKVAPQPFKAPHGSRGPLSRMRQLKLWLDRLAENNAVVTSLHVLMLLLMFTNIGLIIRWWEMRYPKLPLGILRGELLKDYDRYSPDDNYTETVLSQVFGADAKRTKKCTTPACKRLKKMMSEAFESSGPAPSACEDFYRHVCRSRKPFYKRASQGLMVAVVNRVLGNVKSRDELSENSDHVRMLQLCVDGGSKASDFAFGCDFSKINGTSSQACPSDYPLVAQILSDNVLKGNSDLTAEEFVADLKRSVEDLGISSPLQDKRDHTPKGISVDMKEAVCRWLADSARCHLSGRFHENSVLWDIFDGGKDARKKACAHIHEKLFRVQSLQEATAVLDKIMGDTEEKIAQVLDNVQHMLSQRVSYWLSRHEEDELLRYQVKRRPAYLAELQAVDAELAGVSEPSASDLGASVFSWKVRYDHARNMLIVPHGLMAVMVKSDVEEPVLAGPVSAPLMHLLLPRPEGPYSWKEGHDQHLAYVKECFRSAHNASLDVDGDSALLEELVYDSALLGPLFDEYRRTIFETFDGDVYLHPDYDNWQLFYVIWTMTHCGEPQRADLVNAVLRNSVRFTRSFNCGLMHAMYQRRKCNFWVYW</sequence>
<comment type="caution">
    <text evidence="3">The sequence shown here is derived from an EMBL/GenBank/DDBJ whole genome shotgun (WGS) entry which is preliminary data.</text>
</comment>
<evidence type="ECO:0000256" key="2">
    <source>
        <dbReference type="SAM" id="Phobius"/>
    </source>
</evidence>
<reference evidence="3" key="1">
    <citation type="journal article" date="2020" name="Cell">
        <title>Large-Scale Comparative Analyses of Tick Genomes Elucidate Their Genetic Diversity and Vector Capacities.</title>
        <authorList>
            <consortium name="Tick Genome and Microbiome Consortium (TIGMIC)"/>
            <person name="Jia N."/>
            <person name="Wang J."/>
            <person name="Shi W."/>
            <person name="Du L."/>
            <person name="Sun Y."/>
            <person name="Zhan W."/>
            <person name="Jiang J.F."/>
            <person name="Wang Q."/>
            <person name="Zhang B."/>
            <person name="Ji P."/>
            <person name="Bell-Sakyi L."/>
            <person name="Cui X.M."/>
            <person name="Yuan T.T."/>
            <person name="Jiang B.G."/>
            <person name="Yang W.F."/>
            <person name="Lam T.T."/>
            <person name="Chang Q.C."/>
            <person name="Ding S.J."/>
            <person name="Wang X.J."/>
            <person name="Zhu J.G."/>
            <person name="Ruan X.D."/>
            <person name="Zhao L."/>
            <person name="Wei J.T."/>
            <person name="Ye R.Z."/>
            <person name="Que T.C."/>
            <person name="Du C.H."/>
            <person name="Zhou Y.H."/>
            <person name="Cheng J.X."/>
            <person name="Dai P.F."/>
            <person name="Guo W.B."/>
            <person name="Han X.H."/>
            <person name="Huang E.J."/>
            <person name="Li L.F."/>
            <person name="Wei W."/>
            <person name="Gao Y.C."/>
            <person name="Liu J.Z."/>
            <person name="Shao H.Z."/>
            <person name="Wang X."/>
            <person name="Wang C.C."/>
            <person name="Yang T.C."/>
            <person name="Huo Q.B."/>
            <person name="Li W."/>
            <person name="Chen H.Y."/>
            <person name="Chen S.E."/>
            <person name="Zhou L.G."/>
            <person name="Ni X.B."/>
            <person name="Tian J.H."/>
            <person name="Sheng Y."/>
            <person name="Liu T."/>
            <person name="Pan Y.S."/>
            <person name="Xia L.Y."/>
            <person name="Li J."/>
            <person name="Zhao F."/>
            <person name="Cao W.C."/>
        </authorList>
    </citation>
    <scope>NUCLEOTIDE SEQUENCE</scope>
    <source>
        <strain evidence="3">Rmic-2018</strain>
    </source>
</reference>
<dbReference type="GO" id="GO:0006508">
    <property type="term" value="P:proteolysis"/>
    <property type="evidence" value="ECO:0007669"/>
    <property type="project" value="InterPro"/>
</dbReference>
<dbReference type="GO" id="GO:0004222">
    <property type="term" value="F:metalloendopeptidase activity"/>
    <property type="evidence" value="ECO:0007669"/>
    <property type="project" value="InterPro"/>
</dbReference>
<dbReference type="AlphaFoldDB" id="A0A9J6CW84"/>
<evidence type="ECO:0000313" key="4">
    <source>
        <dbReference type="Proteomes" id="UP000821866"/>
    </source>
</evidence>
<feature type="transmembrane region" description="Helical" evidence="2">
    <location>
        <begin position="42"/>
        <end position="63"/>
    </location>
</feature>